<dbReference type="SUPFAM" id="SSF88874">
    <property type="entry name" value="Receptor-binding domain of short tail fibre protein gp12"/>
    <property type="match status" value="2"/>
</dbReference>
<evidence type="ECO:0000313" key="1">
    <source>
        <dbReference type="EMBL" id="GAH62632.1"/>
    </source>
</evidence>
<feature type="non-terminal residue" evidence="1">
    <location>
        <position position="264"/>
    </location>
</feature>
<feature type="non-terminal residue" evidence="1">
    <location>
        <position position="1"/>
    </location>
</feature>
<name>X1GZP2_9ZZZZ</name>
<gene>
    <name evidence="1" type="ORF">S03H2_48127</name>
</gene>
<dbReference type="EMBL" id="BARU01030318">
    <property type="protein sequence ID" value="GAH62632.1"/>
    <property type="molecule type" value="Genomic_DNA"/>
</dbReference>
<proteinExistence type="predicted"/>
<dbReference type="CDD" id="cd22641">
    <property type="entry name" value="C24-like"/>
    <property type="match status" value="1"/>
</dbReference>
<protein>
    <recommendedName>
        <fullName evidence="2">Phage tail collar domain-containing protein</fullName>
    </recommendedName>
</protein>
<comment type="caution">
    <text evidence="1">The sequence shown here is derived from an EMBL/GenBank/DDBJ whole genome shotgun (WGS) entry which is preliminary data.</text>
</comment>
<dbReference type="AlphaFoldDB" id="X1GZP2"/>
<organism evidence="1">
    <name type="scientific">marine sediment metagenome</name>
    <dbReference type="NCBI Taxonomy" id="412755"/>
    <lineage>
        <taxon>unclassified sequences</taxon>
        <taxon>metagenomes</taxon>
        <taxon>ecological metagenomes</taxon>
    </lineage>
</organism>
<reference evidence="1" key="1">
    <citation type="journal article" date="2014" name="Front. Microbiol.">
        <title>High frequency of phylogenetically diverse reductive dehalogenase-homologous genes in deep subseafloor sedimentary metagenomes.</title>
        <authorList>
            <person name="Kawai M."/>
            <person name="Futagami T."/>
            <person name="Toyoda A."/>
            <person name="Takaki Y."/>
            <person name="Nishi S."/>
            <person name="Hori S."/>
            <person name="Arai W."/>
            <person name="Tsubouchi T."/>
            <person name="Morono Y."/>
            <person name="Uchiyama I."/>
            <person name="Ito T."/>
            <person name="Fujiyama A."/>
            <person name="Inagaki F."/>
            <person name="Takami H."/>
        </authorList>
    </citation>
    <scope>NUCLEOTIDE SEQUENCE</scope>
    <source>
        <strain evidence="1">Expedition CK06-06</strain>
    </source>
</reference>
<sequence length="264" mass="27997">SHNHGGYTSYTGPTPPLYTAEEENIPPYYEMAFIEKEANDTPIPSDLIVMWGGDISSIPAGWELCNGSNGTPDLRDKFIRGAPPGEDPGTLGGTIDHSHTYTQIPQHRHTIDSGGSSHSHGVGSVKSNGVGALIWTGACYTRGVGYTNYGGNTHTHSVPNVGQATCTTLNTNNQPPYFKVAFIMNTVVTENLPLGAISMWGDSIANIPSGWNQCTGTSGTPNMLDRFPKGVATGEQPGLVGGSATHRHTYTAVPQHTHTIPTDP</sequence>
<accession>X1GZP2</accession>
<evidence type="ECO:0008006" key="2">
    <source>
        <dbReference type="Google" id="ProtNLM"/>
    </source>
</evidence>